<accession>A0A9N9V8P8</accession>
<name>A0A9N9V8P8_9HYPO</name>
<evidence type="ECO:0000313" key="3">
    <source>
        <dbReference type="Proteomes" id="UP000696573"/>
    </source>
</evidence>
<evidence type="ECO:0000313" key="2">
    <source>
        <dbReference type="EMBL" id="CAH0018102.1"/>
    </source>
</evidence>
<keyword evidence="3" id="KW-1185">Reference proteome</keyword>
<reference evidence="2" key="1">
    <citation type="submission" date="2021-10" db="EMBL/GenBank/DDBJ databases">
        <authorList>
            <person name="Piombo E."/>
        </authorList>
    </citation>
    <scope>NUCLEOTIDE SEQUENCE</scope>
</reference>
<dbReference type="EMBL" id="CABFNQ020000532">
    <property type="protein sequence ID" value="CAH0018102.1"/>
    <property type="molecule type" value="Genomic_DNA"/>
</dbReference>
<feature type="compositionally biased region" description="Pro residues" evidence="1">
    <location>
        <begin position="1"/>
        <end position="23"/>
    </location>
</feature>
<proteinExistence type="predicted"/>
<feature type="region of interest" description="Disordered" evidence="1">
    <location>
        <begin position="1"/>
        <end position="27"/>
    </location>
</feature>
<gene>
    <name evidence="2" type="ORF">CRHIZ90672A_00006485</name>
</gene>
<feature type="non-terminal residue" evidence="2">
    <location>
        <position position="1"/>
    </location>
</feature>
<comment type="caution">
    <text evidence="2">The sequence shown here is derived from an EMBL/GenBank/DDBJ whole genome shotgun (WGS) entry which is preliminary data.</text>
</comment>
<dbReference type="Proteomes" id="UP000696573">
    <property type="component" value="Unassembled WGS sequence"/>
</dbReference>
<sequence>MRPPAPSFQPLRPPRCPPRPNPPFLAEESPRQLGRLSLAPGIGSLLVTSIKESGIMICAWPMPSKDNTAQIFYRIPRGRVGNPVTVTKIRADELKS</sequence>
<evidence type="ECO:0000256" key="1">
    <source>
        <dbReference type="SAM" id="MobiDB-lite"/>
    </source>
</evidence>
<dbReference type="AlphaFoldDB" id="A0A9N9V8P8"/>
<organism evidence="2 3">
    <name type="scientific">Clonostachys rhizophaga</name>
    <dbReference type="NCBI Taxonomy" id="160324"/>
    <lineage>
        <taxon>Eukaryota</taxon>
        <taxon>Fungi</taxon>
        <taxon>Dikarya</taxon>
        <taxon>Ascomycota</taxon>
        <taxon>Pezizomycotina</taxon>
        <taxon>Sordariomycetes</taxon>
        <taxon>Hypocreomycetidae</taxon>
        <taxon>Hypocreales</taxon>
        <taxon>Bionectriaceae</taxon>
        <taxon>Clonostachys</taxon>
    </lineage>
</organism>
<protein>
    <submittedName>
        <fullName evidence="2">Uncharacterized protein</fullName>
    </submittedName>
</protein>